<dbReference type="Gene3D" id="1.10.540.10">
    <property type="entry name" value="Acyl-CoA dehydrogenase/oxidase, N-terminal domain"/>
    <property type="match status" value="1"/>
</dbReference>
<dbReference type="EMBL" id="RQIS01000037">
    <property type="protein sequence ID" value="RQG99559.1"/>
    <property type="molecule type" value="Genomic_DNA"/>
</dbReference>
<comment type="cofactor">
    <cofactor evidence="1">
        <name>FAD</name>
        <dbReference type="ChEBI" id="CHEBI:57692"/>
    </cofactor>
</comment>
<evidence type="ECO:0000313" key="8">
    <source>
        <dbReference type="EMBL" id="RQG99559.1"/>
    </source>
</evidence>
<sequence>MNFLLSSEQHEMQRAVERYLDESLDTVALHKIFDDESEHCGHDAKLWSGLAELGVIGINLPEEQGGLGLEMIDLALIAETLGSRAAPVPFIGHVLATLAIAWAGSDAQRARWLPVLLDGSVIAAVDFAGNENGQNAAPWTVPGAPHAQLFVLGLQGGELALVERGAHGVSVTPRASTDRTRRLGVVTLDDTPLEPLPGAAAHADRLRDAALILLAADAFGGATRCHEMAVAYAKEREQFGQPIGKFQAIKHQLADMVVAVEPARGLYWYAAHAFDHRERHEAAHMAALAKAHLADLYVSAARRCVEIHGGMGYTWELDVHIFLRRAMFDHAWMGSPVYHRARAADLAGW</sequence>
<dbReference type="Gene3D" id="1.20.140.10">
    <property type="entry name" value="Butyryl-CoA Dehydrogenase, subunit A, domain 3"/>
    <property type="match status" value="1"/>
</dbReference>
<evidence type="ECO:0000256" key="2">
    <source>
        <dbReference type="ARBA" id="ARBA00009347"/>
    </source>
</evidence>
<dbReference type="Pfam" id="PF02771">
    <property type="entry name" value="Acyl-CoA_dh_N"/>
    <property type="match status" value="1"/>
</dbReference>
<dbReference type="SUPFAM" id="SSF47203">
    <property type="entry name" value="Acyl-CoA dehydrogenase C-terminal domain-like"/>
    <property type="match status" value="1"/>
</dbReference>
<name>A0A3N6PGS2_9BURK</name>
<evidence type="ECO:0000313" key="9">
    <source>
        <dbReference type="Proteomes" id="UP000272778"/>
    </source>
</evidence>
<comment type="caution">
    <text evidence="8">The sequence shown here is derived from an EMBL/GenBank/DDBJ whole genome shotgun (WGS) entry which is preliminary data.</text>
</comment>
<dbReference type="PANTHER" id="PTHR43884">
    <property type="entry name" value="ACYL-COA DEHYDROGENASE"/>
    <property type="match status" value="1"/>
</dbReference>
<protein>
    <submittedName>
        <fullName evidence="8">Acyl-CoA dehydrogenase</fullName>
    </submittedName>
</protein>
<accession>A0A3N6PGS2</accession>
<keyword evidence="3" id="KW-0285">Flavoprotein</keyword>
<dbReference type="AlphaFoldDB" id="A0A3N6PGS2"/>
<feature type="domain" description="Acyl-CoA dehydrogenase/oxidase C-terminal" evidence="6">
    <location>
        <begin position="212"/>
        <end position="341"/>
    </location>
</feature>
<dbReference type="InterPro" id="IPR009075">
    <property type="entry name" value="AcylCo_DH/oxidase_C"/>
</dbReference>
<evidence type="ECO:0000256" key="1">
    <source>
        <dbReference type="ARBA" id="ARBA00001974"/>
    </source>
</evidence>
<reference evidence="8 9" key="1">
    <citation type="submission" date="2018-11" db="EMBL/GenBank/DDBJ databases">
        <title>Paraburkholderia sp. DHOA04, isolated from soil.</title>
        <authorList>
            <person name="Gao Z.-H."/>
            <person name="Qiu L.-H."/>
            <person name="Fu J.-C."/>
        </authorList>
    </citation>
    <scope>NUCLEOTIDE SEQUENCE [LARGE SCALE GENOMIC DNA]</scope>
    <source>
        <strain evidence="8 9">DHOA04</strain>
    </source>
</reference>
<dbReference type="SUPFAM" id="SSF56645">
    <property type="entry name" value="Acyl-CoA dehydrogenase NM domain-like"/>
    <property type="match status" value="1"/>
</dbReference>
<dbReference type="OrthoDB" id="8523432at2"/>
<gene>
    <name evidence="8" type="ORF">D1Y85_26445</name>
</gene>
<dbReference type="Proteomes" id="UP000272778">
    <property type="component" value="Unassembled WGS sequence"/>
</dbReference>
<organism evidence="8 9">
    <name type="scientific">Paraburkholderia dinghuensis</name>
    <dbReference type="NCBI Taxonomy" id="2305225"/>
    <lineage>
        <taxon>Bacteria</taxon>
        <taxon>Pseudomonadati</taxon>
        <taxon>Pseudomonadota</taxon>
        <taxon>Betaproteobacteria</taxon>
        <taxon>Burkholderiales</taxon>
        <taxon>Burkholderiaceae</taxon>
        <taxon>Paraburkholderia</taxon>
    </lineage>
</organism>
<evidence type="ECO:0000256" key="5">
    <source>
        <dbReference type="ARBA" id="ARBA00023002"/>
    </source>
</evidence>
<evidence type="ECO:0000259" key="6">
    <source>
        <dbReference type="Pfam" id="PF00441"/>
    </source>
</evidence>
<evidence type="ECO:0000256" key="3">
    <source>
        <dbReference type="ARBA" id="ARBA00022630"/>
    </source>
</evidence>
<proteinExistence type="inferred from homology"/>
<comment type="similarity">
    <text evidence="2">Belongs to the acyl-CoA dehydrogenase family.</text>
</comment>
<evidence type="ECO:0000259" key="7">
    <source>
        <dbReference type="Pfam" id="PF02771"/>
    </source>
</evidence>
<keyword evidence="4" id="KW-0274">FAD</keyword>
<dbReference type="PANTHER" id="PTHR43884:SF20">
    <property type="entry name" value="ACYL-COA DEHYDROGENASE FADE28"/>
    <property type="match status" value="1"/>
</dbReference>
<dbReference type="Pfam" id="PF00441">
    <property type="entry name" value="Acyl-CoA_dh_1"/>
    <property type="match status" value="1"/>
</dbReference>
<feature type="domain" description="Acyl-CoA dehydrogenase/oxidase N-terminal" evidence="7">
    <location>
        <begin position="7"/>
        <end position="119"/>
    </location>
</feature>
<dbReference type="InterPro" id="IPR009100">
    <property type="entry name" value="AcylCoA_DH/oxidase_NM_dom_sf"/>
</dbReference>
<keyword evidence="5" id="KW-0560">Oxidoreductase</keyword>
<dbReference type="InterPro" id="IPR037069">
    <property type="entry name" value="AcylCoA_DH/ox_N_sf"/>
</dbReference>
<keyword evidence="9" id="KW-1185">Reference proteome</keyword>
<evidence type="ECO:0000256" key="4">
    <source>
        <dbReference type="ARBA" id="ARBA00022827"/>
    </source>
</evidence>
<dbReference type="RefSeq" id="WP_124154030.1">
    <property type="nucleotide sequence ID" value="NZ_RQIS01000037.1"/>
</dbReference>
<dbReference type="GO" id="GO:0050660">
    <property type="term" value="F:flavin adenine dinucleotide binding"/>
    <property type="evidence" value="ECO:0007669"/>
    <property type="project" value="InterPro"/>
</dbReference>
<dbReference type="InterPro" id="IPR036250">
    <property type="entry name" value="AcylCo_DH-like_C"/>
</dbReference>
<dbReference type="InterPro" id="IPR013786">
    <property type="entry name" value="AcylCoA_DH/ox_N"/>
</dbReference>
<dbReference type="GO" id="GO:0003995">
    <property type="term" value="F:acyl-CoA dehydrogenase activity"/>
    <property type="evidence" value="ECO:0007669"/>
    <property type="project" value="TreeGrafter"/>
</dbReference>